<dbReference type="GO" id="GO:0000160">
    <property type="term" value="P:phosphorelay signal transduction system"/>
    <property type="evidence" value="ECO:0007669"/>
    <property type="project" value="InterPro"/>
</dbReference>
<dbReference type="AlphaFoldDB" id="A0A0F6W0M5"/>
<name>A0A0F6W0M5_9BACT</name>
<dbReference type="PANTHER" id="PTHR44591">
    <property type="entry name" value="STRESS RESPONSE REGULATOR PROTEIN 1"/>
    <property type="match status" value="1"/>
</dbReference>
<dbReference type="InterPro" id="IPR050595">
    <property type="entry name" value="Bact_response_regulator"/>
</dbReference>
<dbReference type="KEGG" id="samy:DB32_001364"/>
<organism evidence="4 5">
    <name type="scientific">Sandaracinus amylolyticus</name>
    <dbReference type="NCBI Taxonomy" id="927083"/>
    <lineage>
        <taxon>Bacteria</taxon>
        <taxon>Pseudomonadati</taxon>
        <taxon>Myxococcota</taxon>
        <taxon>Polyangia</taxon>
        <taxon>Polyangiales</taxon>
        <taxon>Sandaracinaceae</taxon>
        <taxon>Sandaracinus</taxon>
    </lineage>
</organism>
<evidence type="ECO:0000259" key="3">
    <source>
        <dbReference type="PROSITE" id="PS50110"/>
    </source>
</evidence>
<dbReference type="STRING" id="927083.DB32_001364"/>
<proteinExistence type="predicted"/>
<feature type="modified residue" description="4-aspartylphosphate" evidence="2">
    <location>
        <position position="52"/>
    </location>
</feature>
<dbReference type="RefSeq" id="WP_053231580.1">
    <property type="nucleotide sequence ID" value="NZ_CP011125.1"/>
</dbReference>
<dbReference type="PROSITE" id="PS50110">
    <property type="entry name" value="RESPONSE_REGULATORY"/>
    <property type="match status" value="1"/>
</dbReference>
<keyword evidence="5" id="KW-1185">Reference proteome</keyword>
<gene>
    <name evidence="4" type="ORF">DB32_001364</name>
</gene>
<dbReference type="InterPro" id="IPR011006">
    <property type="entry name" value="CheY-like_superfamily"/>
</dbReference>
<dbReference type="SMART" id="SM00448">
    <property type="entry name" value="REC"/>
    <property type="match status" value="1"/>
</dbReference>
<protein>
    <submittedName>
        <fullName evidence="4">Two-component response regulator</fullName>
    </submittedName>
</protein>
<feature type="domain" description="Response regulatory" evidence="3">
    <location>
        <begin position="3"/>
        <end position="119"/>
    </location>
</feature>
<evidence type="ECO:0000256" key="1">
    <source>
        <dbReference type="ARBA" id="ARBA00022553"/>
    </source>
</evidence>
<dbReference type="Proteomes" id="UP000034883">
    <property type="component" value="Chromosome"/>
</dbReference>
<sequence>MARLLVAEDYDDFRELLADYLRARGHDVIEARNGAEAVEAARLEHPDAIVMDLMMPVRDGASATRELKSSSATRGIPVVAVTAAAPRGVPAQEICPGCDALVAKPVDFGTLLGTLASLLRS</sequence>
<dbReference type="Pfam" id="PF00072">
    <property type="entry name" value="Response_reg"/>
    <property type="match status" value="1"/>
</dbReference>
<dbReference type="SUPFAM" id="SSF52172">
    <property type="entry name" value="CheY-like"/>
    <property type="match status" value="1"/>
</dbReference>
<dbReference type="EMBL" id="CP011125">
    <property type="protein sequence ID" value="AKF04215.1"/>
    <property type="molecule type" value="Genomic_DNA"/>
</dbReference>
<evidence type="ECO:0000313" key="5">
    <source>
        <dbReference type="Proteomes" id="UP000034883"/>
    </source>
</evidence>
<evidence type="ECO:0000313" key="4">
    <source>
        <dbReference type="EMBL" id="AKF04215.1"/>
    </source>
</evidence>
<evidence type="ECO:0000256" key="2">
    <source>
        <dbReference type="PROSITE-ProRule" id="PRU00169"/>
    </source>
</evidence>
<dbReference type="InterPro" id="IPR001789">
    <property type="entry name" value="Sig_transdc_resp-reg_receiver"/>
</dbReference>
<dbReference type="PANTHER" id="PTHR44591:SF23">
    <property type="entry name" value="CHEY SUBFAMILY"/>
    <property type="match status" value="1"/>
</dbReference>
<dbReference type="Gene3D" id="3.40.50.2300">
    <property type="match status" value="1"/>
</dbReference>
<accession>A0A0F6W0M5</accession>
<keyword evidence="1 2" id="KW-0597">Phosphoprotein</keyword>
<reference evidence="4 5" key="1">
    <citation type="submission" date="2015-03" db="EMBL/GenBank/DDBJ databases">
        <title>Genome assembly of Sandaracinus amylolyticus DSM 53668.</title>
        <authorList>
            <person name="Sharma G."/>
            <person name="Subramanian S."/>
        </authorList>
    </citation>
    <scope>NUCLEOTIDE SEQUENCE [LARGE SCALE GENOMIC DNA]</scope>
    <source>
        <strain evidence="4 5">DSM 53668</strain>
    </source>
</reference>
<dbReference type="OrthoDB" id="9790791at2"/>